<feature type="region of interest" description="Disordered" evidence="1">
    <location>
        <begin position="1"/>
        <end position="35"/>
    </location>
</feature>
<feature type="compositionally biased region" description="Polar residues" evidence="1">
    <location>
        <begin position="1"/>
        <end position="15"/>
    </location>
</feature>
<dbReference type="Proteomes" id="UP000708208">
    <property type="component" value="Unassembled WGS sequence"/>
</dbReference>
<evidence type="ECO:0000256" key="1">
    <source>
        <dbReference type="SAM" id="MobiDB-lite"/>
    </source>
</evidence>
<organism evidence="2 3">
    <name type="scientific">Allacma fusca</name>
    <dbReference type="NCBI Taxonomy" id="39272"/>
    <lineage>
        <taxon>Eukaryota</taxon>
        <taxon>Metazoa</taxon>
        <taxon>Ecdysozoa</taxon>
        <taxon>Arthropoda</taxon>
        <taxon>Hexapoda</taxon>
        <taxon>Collembola</taxon>
        <taxon>Symphypleona</taxon>
        <taxon>Sminthuridae</taxon>
        <taxon>Allacma</taxon>
    </lineage>
</organism>
<comment type="caution">
    <text evidence="2">The sequence shown here is derived from an EMBL/GenBank/DDBJ whole genome shotgun (WGS) entry which is preliminary data.</text>
</comment>
<evidence type="ECO:0000313" key="2">
    <source>
        <dbReference type="EMBL" id="CAG7724276.1"/>
    </source>
</evidence>
<gene>
    <name evidence="2" type="ORF">AFUS01_LOCUS13309</name>
</gene>
<dbReference type="EMBL" id="CAJVCH010107859">
    <property type="protein sequence ID" value="CAG7724276.1"/>
    <property type="molecule type" value="Genomic_DNA"/>
</dbReference>
<reference evidence="2" key="1">
    <citation type="submission" date="2021-06" db="EMBL/GenBank/DDBJ databases">
        <authorList>
            <person name="Hodson N. C."/>
            <person name="Mongue J. A."/>
            <person name="Jaron S. K."/>
        </authorList>
    </citation>
    <scope>NUCLEOTIDE SEQUENCE</scope>
</reference>
<proteinExistence type="predicted"/>
<name>A0A8J2P3L3_9HEXA</name>
<dbReference type="AlphaFoldDB" id="A0A8J2P3L3"/>
<feature type="non-terminal residue" evidence="2">
    <location>
        <position position="35"/>
    </location>
</feature>
<keyword evidence="3" id="KW-1185">Reference proteome</keyword>
<protein>
    <submittedName>
        <fullName evidence="2">Uncharacterized protein</fullName>
    </submittedName>
</protein>
<sequence>MTRNKTFASPLTSKPCSRGKEKLPTESTGCGDESS</sequence>
<accession>A0A8J2P3L3</accession>
<evidence type="ECO:0000313" key="3">
    <source>
        <dbReference type="Proteomes" id="UP000708208"/>
    </source>
</evidence>